<feature type="chain" id="PRO_5028079965" evidence="1">
    <location>
        <begin position="22"/>
        <end position="47"/>
    </location>
</feature>
<evidence type="ECO:0000313" key="2">
    <source>
        <dbReference type="Ensembl" id="ENSTRUP00000073359.1"/>
    </source>
</evidence>
<accession>A0A674NIC1</accession>
<keyword evidence="3" id="KW-1185">Reference proteome</keyword>
<name>A0A674NIC1_TAKRU</name>
<dbReference type="Proteomes" id="UP000005226">
    <property type="component" value="Chromosome 22"/>
</dbReference>
<dbReference type="InParanoid" id="A0A674NIC1"/>
<dbReference type="AlphaFoldDB" id="A0A674NIC1"/>
<reference evidence="2" key="2">
    <citation type="submission" date="2025-08" db="UniProtKB">
        <authorList>
            <consortium name="Ensembl"/>
        </authorList>
    </citation>
    <scope>IDENTIFICATION</scope>
</reference>
<organism evidence="2 3">
    <name type="scientific">Takifugu rubripes</name>
    <name type="common">Japanese pufferfish</name>
    <name type="synonym">Fugu rubripes</name>
    <dbReference type="NCBI Taxonomy" id="31033"/>
    <lineage>
        <taxon>Eukaryota</taxon>
        <taxon>Metazoa</taxon>
        <taxon>Chordata</taxon>
        <taxon>Craniata</taxon>
        <taxon>Vertebrata</taxon>
        <taxon>Euteleostomi</taxon>
        <taxon>Actinopterygii</taxon>
        <taxon>Neopterygii</taxon>
        <taxon>Teleostei</taxon>
        <taxon>Neoteleostei</taxon>
        <taxon>Acanthomorphata</taxon>
        <taxon>Eupercaria</taxon>
        <taxon>Tetraodontiformes</taxon>
        <taxon>Tetradontoidea</taxon>
        <taxon>Tetraodontidae</taxon>
        <taxon>Takifugu</taxon>
    </lineage>
</organism>
<reference evidence="2 3" key="1">
    <citation type="journal article" date="2011" name="Genome Biol. Evol.">
        <title>Integration of the genetic map and genome assembly of fugu facilitates insights into distinct features of genome evolution in teleosts and mammals.</title>
        <authorList>
            <person name="Kai W."/>
            <person name="Kikuchi K."/>
            <person name="Tohari S."/>
            <person name="Chew A.K."/>
            <person name="Tay A."/>
            <person name="Fujiwara A."/>
            <person name="Hosoya S."/>
            <person name="Suetake H."/>
            <person name="Naruse K."/>
            <person name="Brenner S."/>
            <person name="Suzuki Y."/>
            <person name="Venkatesh B."/>
        </authorList>
    </citation>
    <scope>NUCLEOTIDE SEQUENCE [LARGE SCALE GENOMIC DNA]</scope>
</reference>
<sequence length="47" mass="5270">MAMKWLRFSLLTLGVFSLCCATAGDNSGVKKMKMQFATGPLLKFQIW</sequence>
<reference evidence="2" key="3">
    <citation type="submission" date="2025-09" db="UniProtKB">
        <authorList>
            <consortium name="Ensembl"/>
        </authorList>
    </citation>
    <scope>IDENTIFICATION</scope>
</reference>
<protein>
    <submittedName>
        <fullName evidence="2">Uncharacterized protein</fullName>
    </submittedName>
</protein>
<evidence type="ECO:0000256" key="1">
    <source>
        <dbReference type="SAM" id="SignalP"/>
    </source>
</evidence>
<proteinExistence type="predicted"/>
<feature type="signal peptide" evidence="1">
    <location>
        <begin position="1"/>
        <end position="21"/>
    </location>
</feature>
<evidence type="ECO:0000313" key="3">
    <source>
        <dbReference type="Proteomes" id="UP000005226"/>
    </source>
</evidence>
<keyword evidence="1" id="KW-0732">Signal</keyword>
<dbReference type="GeneTree" id="ENSGT00940000180772"/>
<dbReference type="Ensembl" id="ENSTRUT00000085928.1">
    <property type="protein sequence ID" value="ENSTRUP00000073359.1"/>
    <property type="gene ID" value="ENSTRUG00000028557.1"/>
</dbReference>